<keyword evidence="4" id="KW-0106">Calcium</keyword>
<organism evidence="9 10">
    <name type="scientific">Putridiphycobacter roseus</name>
    <dbReference type="NCBI Taxonomy" id="2219161"/>
    <lineage>
        <taxon>Bacteria</taxon>
        <taxon>Pseudomonadati</taxon>
        <taxon>Bacteroidota</taxon>
        <taxon>Flavobacteriia</taxon>
        <taxon>Flavobacteriales</taxon>
        <taxon>Crocinitomicaceae</taxon>
        <taxon>Putridiphycobacter</taxon>
    </lineage>
</organism>
<evidence type="ECO:0000256" key="5">
    <source>
        <dbReference type="ARBA" id="ARBA00023157"/>
    </source>
</evidence>
<accession>A0A2W1NDK2</accession>
<dbReference type="PRINTS" id="PR00895">
    <property type="entry name" value="PENTAXIN"/>
</dbReference>
<evidence type="ECO:0000313" key="10">
    <source>
        <dbReference type="Proteomes" id="UP000249248"/>
    </source>
</evidence>
<dbReference type="GO" id="GO:0004553">
    <property type="term" value="F:hydrolase activity, hydrolyzing O-glycosyl compounds"/>
    <property type="evidence" value="ECO:0007669"/>
    <property type="project" value="UniProtKB-ARBA"/>
</dbReference>
<evidence type="ECO:0000313" key="9">
    <source>
        <dbReference type="EMBL" id="PZE17505.1"/>
    </source>
</evidence>
<dbReference type="GO" id="GO:0046872">
    <property type="term" value="F:metal ion binding"/>
    <property type="evidence" value="ECO:0007669"/>
    <property type="project" value="UniProtKB-KW"/>
</dbReference>
<dbReference type="AlphaFoldDB" id="A0A2W1NDK2"/>
<comment type="cofactor">
    <cofactor evidence="1">
        <name>Ca(2+)</name>
        <dbReference type="ChEBI" id="CHEBI:29108"/>
    </cofactor>
</comment>
<evidence type="ECO:0000259" key="8">
    <source>
        <dbReference type="SMART" id="SM00159"/>
    </source>
</evidence>
<dbReference type="GO" id="GO:0005975">
    <property type="term" value="P:carbohydrate metabolic process"/>
    <property type="evidence" value="ECO:0007669"/>
    <property type="project" value="UniProtKB-ARBA"/>
</dbReference>
<dbReference type="SMART" id="SM00159">
    <property type="entry name" value="PTX"/>
    <property type="match status" value="1"/>
</dbReference>
<dbReference type="Pfam" id="PF18962">
    <property type="entry name" value="Por_Secre_tail"/>
    <property type="match status" value="1"/>
</dbReference>
<dbReference type="NCBIfam" id="TIGR04183">
    <property type="entry name" value="Por_Secre_tail"/>
    <property type="match status" value="1"/>
</dbReference>
<dbReference type="EMBL" id="QKSB01000003">
    <property type="protein sequence ID" value="PZE17505.1"/>
    <property type="molecule type" value="Genomic_DNA"/>
</dbReference>
<keyword evidence="10" id="KW-1185">Reference proteome</keyword>
<dbReference type="InterPro" id="IPR001759">
    <property type="entry name" value="PTX_dom"/>
</dbReference>
<evidence type="ECO:0000256" key="4">
    <source>
        <dbReference type="ARBA" id="ARBA00022837"/>
    </source>
</evidence>
<dbReference type="SUPFAM" id="SSF49899">
    <property type="entry name" value="Concanavalin A-like lectins/glucanases"/>
    <property type="match status" value="1"/>
</dbReference>
<reference evidence="9 10" key="1">
    <citation type="submission" date="2018-06" db="EMBL/GenBank/DDBJ databases">
        <title>The draft genome sequence of Crocinitomix sp. SM1701.</title>
        <authorList>
            <person name="Zhang X."/>
        </authorList>
    </citation>
    <scope>NUCLEOTIDE SEQUENCE [LARGE SCALE GENOMIC DNA]</scope>
    <source>
        <strain evidence="9 10">SM1701</strain>
    </source>
</reference>
<dbReference type="PANTHER" id="PTHR19277:SF125">
    <property type="entry name" value="B6"/>
    <property type="match status" value="1"/>
</dbReference>
<dbReference type="Gene3D" id="2.60.120.200">
    <property type="match status" value="1"/>
</dbReference>
<evidence type="ECO:0000256" key="2">
    <source>
        <dbReference type="ARBA" id="ARBA00022723"/>
    </source>
</evidence>
<dbReference type="RefSeq" id="WP_111062466.1">
    <property type="nucleotide sequence ID" value="NZ_JBHUCU010000027.1"/>
</dbReference>
<dbReference type="InterPro" id="IPR051360">
    <property type="entry name" value="Neuronal_Pentraxin_Related"/>
</dbReference>
<comment type="caution">
    <text evidence="9">The sequence shown here is derived from an EMBL/GenBank/DDBJ whole genome shotgun (WGS) entry which is preliminary data.</text>
</comment>
<evidence type="ECO:0000256" key="3">
    <source>
        <dbReference type="ARBA" id="ARBA00022729"/>
    </source>
</evidence>
<dbReference type="InterPro" id="IPR026444">
    <property type="entry name" value="Secre_tail"/>
</dbReference>
<dbReference type="Proteomes" id="UP000249248">
    <property type="component" value="Unassembled WGS sequence"/>
</dbReference>
<feature type="signal peptide" evidence="7">
    <location>
        <begin position="1"/>
        <end position="19"/>
    </location>
</feature>
<name>A0A2W1NDK2_9FLAO</name>
<feature type="domain" description="Pentraxin (PTX)" evidence="8">
    <location>
        <begin position="72"/>
        <end position="268"/>
    </location>
</feature>
<keyword evidence="3 7" id="KW-0732">Signal</keyword>
<dbReference type="Pfam" id="PF00354">
    <property type="entry name" value="Pentaxin"/>
    <property type="match status" value="1"/>
</dbReference>
<sequence length="607" mass="66186">MYIKFFILFLLLFNAILFAQTGPGGVGNSSSNILWLRSDAISGLVNGDTISSWEDVSGNNNTLSQSNINLRPKYVTSAVNGFPVVSFNVAGNRLIRNPFNGFATNDITAIYVNKNNASSDGIISYAPSSALNNDFLLYGSQNIGFYRNSNINTGVSVNNNNWHIVQSSWGSVGGRAEIWKDGKKDFNTTGFVSGTSITSGGSLCLAHEQDSPDGGYASNQDHIGDFTEVIIYNTYLDSADHMIMANYLSAKYNITLTANDFYDEDNTANGDFDFEVAGIGMHSATAAHTDAQGSAILRINNPNDLEIGEYMMWGHNGANSAATNVSDIPSGVQARYERVWRVSEVNTSGNTTDVGSVDVAWDLSSSWPASASHLRLLVDTDNDGYFNDETPISGAVLLTGSGANYTFVGVTELADNLRFTLATTNTYATPLPISLLEFVGTPLQNSSNKLTWEAASEVNNDFYTLASSEDNENWGEIANISGAGNSNQKTQYQFLDDNPLNEITYYRLSQTDFDGRITTLNTISVLNQAAKFATHLLYPNPTNGMFRIKSDNLNYTNIKVMSAQGNAIKFSMSIINSNEVEIDISKEPQGTYFIQIGDITYKIIYQK</sequence>
<evidence type="ECO:0000256" key="6">
    <source>
        <dbReference type="ARBA" id="ARBA00023180"/>
    </source>
</evidence>
<keyword evidence="5" id="KW-1015">Disulfide bond</keyword>
<dbReference type="OrthoDB" id="2582440at2"/>
<dbReference type="InterPro" id="IPR013320">
    <property type="entry name" value="ConA-like_dom_sf"/>
</dbReference>
<keyword evidence="2" id="KW-0479">Metal-binding</keyword>
<dbReference type="PANTHER" id="PTHR19277">
    <property type="entry name" value="PENTRAXIN"/>
    <property type="match status" value="1"/>
</dbReference>
<keyword evidence="6" id="KW-0325">Glycoprotein</keyword>
<evidence type="ECO:0000256" key="1">
    <source>
        <dbReference type="ARBA" id="ARBA00001913"/>
    </source>
</evidence>
<gene>
    <name evidence="9" type="ORF">DNU06_06665</name>
</gene>
<feature type="chain" id="PRO_5015854498" description="Pentraxin (PTX) domain-containing protein" evidence="7">
    <location>
        <begin position="20"/>
        <end position="607"/>
    </location>
</feature>
<protein>
    <recommendedName>
        <fullName evidence="8">Pentraxin (PTX) domain-containing protein</fullName>
    </recommendedName>
</protein>
<evidence type="ECO:0000256" key="7">
    <source>
        <dbReference type="SAM" id="SignalP"/>
    </source>
</evidence>
<proteinExistence type="predicted"/>